<evidence type="ECO:0000259" key="10">
    <source>
        <dbReference type="PROSITE" id="PS51898"/>
    </source>
</evidence>
<evidence type="ECO:0000256" key="7">
    <source>
        <dbReference type="ARBA" id="ARBA00023172"/>
    </source>
</evidence>
<evidence type="ECO:0000256" key="6">
    <source>
        <dbReference type="ARBA" id="ARBA00023125"/>
    </source>
</evidence>
<dbReference type="EMBL" id="JAHZUY010000073">
    <property type="protein sequence ID" value="MBW8271160.1"/>
    <property type="molecule type" value="Genomic_DNA"/>
</dbReference>
<evidence type="ECO:0000259" key="11">
    <source>
        <dbReference type="PROSITE" id="PS51900"/>
    </source>
</evidence>
<feature type="active site" evidence="9">
    <location>
        <position position="254"/>
    </location>
</feature>
<dbReference type="InterPro" id="IPR050090">
    <property type="entry name" value="Tyrosine_recombinase_XerCD"/>
</dbReference>
<feature type="active site" evidence="9">
    <location>
        <position position="251"/>
    </location>
</feature>
<dbReference type="Gene3D" id="1.10.443.10">
    <property type="entry name" value="Intergrase catalytic core"/>
    <property type="match status" value="1"/>
</dbReference>
<feature type="active site" description="O-(3'-phospho-DNA)-tyrosine intermediate" evidence="9">
    <location>
        <position position="286"/>
    </location>
</feature>
<feature type="active site" evidence="9">
    <location>
        <position position="158"/>
    </location>
</feature>
<dbReference type="PROSITE" id="PS51898">
    <property type="entry name" value="TYR_RECOMBINASE"/>
    <property type="match status" value="1"/>
</dbReference>
<dbReference type="RefSeq" id="WP_220118937.1">
    <property type="nucleotide sequence ID" value="NZ_JAHZUY010000073.1"/>
</dbReference>
<gene>
    <name evidence="9" type="primary">xerC</name>
    <name evidence="12" type="ORF">K1J50_16900</name>
</gene>
<evidence type="ECO:0000256" key="1">
    <source>
        <dbReference type="ARBA" id="ARBA00004496"/>
    </source>
</evidence>
<comment type="similarity">
    <text evidence="9">Belongs to the 'phage' integrase family. XerC subfamily.</text>
</comment>
<feature type="active site" evidence="9">
    <location>
        <position position="277"/>
    </location>
</feature>
<dbReference type="HAMAP" id="MF_01808">
    <property type="entry name" value="Recomb_XerC_XerD"/>
    <property type="match status" value="1"/>
</dbReference>
<dbReference type="Proteomes" id="UP001519924">
    <property type="component" value="Unassembled WGS sequence"/>
</dbReference>
<sequence>MTAAADLRLAYLDWLARERRASPHTVEAYGRDLADLLGFLARHRGGEEPDLAALAALRPADLRGFLAHRAAEGDGVSTRARKLAAVRGFLRFLARRHGLAPVALAGLRGPRPRPPVPRALGEAEARAVAREIGEGARTPALAARDRALFTLLYGCGLRISEALALDVRDAPRAGADAALRVRGKGGRERVVPVLPAVREAIEAWLRQHPDPRPERPLFLGARGGRLDPAVAQRALRAFRRLNGLPEHATPHALRHSFATHLLGGGADLRAIQELLGHASLSTTQRYTAVDAAALLAAWRKAHPRAD</sequence>
<evidence type="ECO:0000256" key="5">
    <source>
        <dbReference type="ARBA" id="ARBA00022908"/>
    </source>
</evidence>
<comment type="subunit">
    <text evidence="9">Forms a cyclic heterotetrameric complex composed of two molecules of XerC and two molecules of XerD.</text>
</comment>
<dbReference type="Gene3D" id="1.10.150.130">
    <property type="match status" value="1"/>
</dbReference>
<feature type="active site" evidence="9">
    <location>
        <position position="184"/>
    </location>
</feature>
<comment type="subcellular location">
    <subcellularLocation>
        <location evidence="1 9">Cytoplasm</location>
    </subcellularLocation>
</comment>
<dbReference type="InterPro" id="IPR002104">
    <property type="entry name" value="Integrase_catalytic"/>
</dbReference>
<comment type="function">
    <text evidence="9">Site-specific tyrosine recombinase, which acts by catalyzing the cutting and rejoining of the recombining DNA molecules. The XerC-XerD complex is essential to convert dimers of the bacterial chromosome into monomers to permit their segregation at cell division. It also contributes to the segregational stability of plasmids.</text>
</comment>
<proteinExistence type="inferred from homology"/>
<evidence type="ECO:0000313" key="12">
    <source>
        <dbReference type="EMBL" id="MBW8271160.1"/>
    </source>
</evidence>
<keyword evidence="7 9" id="KW-0233">DNA recombination</keyword>
<evidence type="ECO:0000313" key="13">
    <source>
        <dbReference type="Proteomes" id="UP001519924"/>
    </source>
</evidence>
<organism evidence="12 13">
    <name type="scientific">Caldovatus aquaticus</name>
    <dbReference type="NCBI Taxonomy" id="2865671"/>
    <lineage>
        <taxon>Bacteria</taxon>
        <taxon>Pseudomonadati</taxon>
        <taxon>Pseudomonadota</taxon>
        <taxon>Alphaproteobacteria</taxon>
        <taxon>Acetobacterales</taxon>
        <taxon>Roseomonadaceae</taxon>
        <taxon>Caldovatus</taxon>
    </lineage>
</organism>
<feature type="domain" description="Tyr recombinase" evidence="10">
    <location>
        <begin position="115"/>
        <end position="299"/>
    </location>
</feature>
<dbReference type="Pfam" id="PF00589">
    <property type="entry name" value="Phage_integrase"/>
    <property type="match status" value="1"/>
</dbReference>
<accession>A0ABS7F6B6</accession>
<dbReference type="SUPFAM" id="SSF47823">
    <property type="entry name" value="lambda integrase-like, N-terminal domain"/>
    <property type="match status" value="1"/>
</dbReference>
<dbReference type="InterPro" id="IPR023009">
    <property type="entry name" value="Tyrosine_recombinase_XerC/XerD"/>
</dbReference>
<evidence type="ECO:0000256" key="3">
    <source>
        <dbReference type="ARBA" id="ARBA00022618"/>
    </source>
</evidence>
<dbReference type="PANTHER" id="PTHR30349:SF90">
    <property type="entry name" value="TYROSINE RECOMBINASE XERD"/>
    <property type="match status" value="1"/>
</dbReference>
<dbReference type="SUPFAM" id="SSF56349">
    <property type="entry name" value="DNA breaking-rejoining enzymes"/>
    <property type="match status" value="1"/>
</dbReference>
<evidence type="ECO:0000256" key="2">
    <source>
        <dbReference type="ARBA" id="ARBA00022490"/>
    </source>
</evidence>
<dbReference type="InterPro" id="IPR004107">
    <property type="entry name" value="Integrase_SAM-like_N"/>
</dbReference>
<dbReference type="InterPro" id="IPR011010">
    <property type="entry name" value="DNA_brk_join_enz"/>
</dbReference>
<evidence type="ECO:0000256" key="4">
    <source>
        <dbReference type="ARBA" id="ARBA00022829"/>
    </source>
</evidence>
<dbReference type="Pfam" id="PF02899">
    <property type="entry name" value="Phage_int_SAM_1"/>
    <property type="match status" value="1"/>
</dbReference>
<dbReference type="InterPro" id="IPR013762">
    <property type="entry name" value="Integrase-like_cat_sf"/>
</dbReference>
<evidence type="ECO:0000256" key="9">
    <source>
        <dbReference type="HAMAP-Rule" id="MF_01808"/>
    </source>
</evidence>
<evidence type="ECO:0000256" key="8">
    <source>
        <dbReference type="ARBA" id="ARBA00023306"/>
    </source>
</evidence>
<protein>
    <recommendedName>
        <fullName evidence="9">Tyrosine recombinase XerC</fullName>
    </recommendedName>
</protein>
<dbReference type="PROSITE" id="PS51900">
    <property type="entry name" value="CB"/>
    <property type="match status" value="1"/>
</dbReference>
<dbReference type="PANTHER" id="PTHR30349">
    <property type="entry name" value="PHAGE INTEGRASE-RELATED"/>
    <property type="match status" value="1"/>
</dbReference>
<keyword evidence="6 9" id="KW-0238">DNA-binding</keyword>
<comment type="caution">
    <text evidence="12">The sequence shown here is derived from an EMBL/GenBank/DDBJ whole genome shotgun (WGS) entry which is preliminary data.</text>
</comment>
<dbReference type="InterPro" id="IPR044068">
    <property type="entry name" value="CB"/>
</dbReference>
<name>A0ABS7F6B6_9PROT</name>
<feature type="domain" description="Core-binding (CB)" evidence="11">
    <location>
        <begin position="2"/>
        <end position="94"/>
    </location>
</feature>
<keyword evidence="8 9" id="KW-0131">Cell cycle</keyword>
<keyword evidence="4 9" id="KW-0159">Chromosome partition</keyword>
<keyword evidence="5 9" id="KW-0229">DNA integration</keyword>
<reference evidence="12 13" key="1">
    <citation type="submission" date="2021-08" db="EMBL/GenBank/DDBJ databases">
        <title>Caldovatus sediminis gen. nov., sp. nov., a moderately thermophilic bacterium isolated from a hot spring.</title>
        <authorList>
            <person name="Hu C.-J."/>
            <person name="Li W.-J."/>
            <person name="Xian W.-D."/>
        </authorList>
    </citation>
    <scope>NUCLEOTIDE SEQUENCE [LARGE SCALE GENOMIC DNA]</scope>
    <source>
        <strain evidence="12 13">SYSU G05006</strain>
    </source>
</reference>
<keyword evidence="13" id="KW-1185">Reference proteome</keyword>
<dbReference type="InterPro" id="IPR010998">
    <property type="entry name" value="Integrase_recombinase_N"/>
</dbReference>
<keyword evidence="2 9" id="KW-0963">Cytoplasm</keyword>
<keyword evidence="3 9" id="KW-0132">Cell division</keyword>